<protein>
    <recommendedName>
        <fullName evidence="4">Large ribosomal subunit protein uL10m</fullName>
    </recommendedName>
    <alternativeName>
        <fullName evidence="5">39S ribosomal protein L10, mitochondrial</fullName>
    </alternativeName>
</protein>
<proteinExistence type="inferred from homology"/>
<comment type="caution">
    <text evidence="6">The sequence shown here is derived from an EMBL/GenBank/DDBJ whole genome shotgun (WGS) entry which is preliminary data.</text>
</comment>
<name>A0A7I8W4X1_9ANNE</name>
<dbReference type="Pfam" id="PF00466">
    <property type="entry name" value="Ribosomal_L10"/>
    <property type="match status" value="1"/>
</dbReference>
<sequence>MASFRRIQLFSTPWIACRHRSKPNIQKPKTPHEQRRIFEAITAPILQEDILDPKRLCFNVTKVVRESEENLYENFLIQDCRKRFESAKVLLVFQSNSLSKNDLKEIRNTMISKCGKVELKEWDNEILRSALAESKFAALTPLCFSRNVFVFPENESQLSDIIKVTKTLFTIHLLGGVINDTIYTKAGIVDYSQLPTIDIMRAQLLQTLNKLQGQTISNLQYHVSGISSSLKHLSEREDNK</sequence>
<dbReference type="GO" id="GO:0005840">
    <property type="term" value="C:ribosome"/>
    <property type="evidence" value="ECO:0007669"/>
    <property type="project" value="UniProtKB-KW"/>
</dbReference>
<gene>
    <name evidence="6" type="ORF">DGYR_LOCUS10686</name>
</gene>
<evidence type="ECO:0000256" key="5">
    <source>
        <dbReference type="ARBA" id="ARBA00035716"/>
    </source>
</evidence>
<dbReference type="PANTHER" id="PTHR11560">
    <property type="entry name" value="39S RIBOSOMAL PROTEIN L10, MITOCHONDRIAL"/>
    <property type="match status" value="1"/>
</dbReference>
<comment type="similarity">
    <text evidence="1">Belongs to the universal ribosomal protein uL10 family.</text>
</comment>
<evidence type="ECO:0000256" key="4">
    <source>
        <dbReference type="ARBA" id="ARBA00035707"/>
    </source>
</evidence>
<keyword evidence="3" id="KW-0687">Ribonucleoprotein</keyword>
<organism evidence="6 7">
    <name type="scientific">Dimorphilus gyrociliatus</name>
    <dbReference type="NCBI Taxonomy" id="2664684"/>
    <lineage>
        <taxon>Eukaryota</taxon>
        <taxon>Metazoa</taxon>
        <taxon>Spiralia</taxon>
        <taxon>Lophotrochozoa</taxon>
        <taxon>Annelida</taxon>
        <taxon>Polychaeta</taxon>
        <taxon>Polychaeta incertae sedis</taxon>
        <taxon>Dinophilidae</taxon>
        <taxon>Dimorphilus</taxon>
    </lineage>
</organism>
<dbReference type="SUPFAM" id="SSF160369">
    <property type="entry name" value="Ribosomal protein L10-like"/>
    <property type="match status" value="1"/>
</dbReference>
<dbReference type="InterPro" id="IPR001790">
    <property type="entry name" value="Ribosomal_uL10"/>
</dbReference>
<accession>A0A7I8W4X1</accession>
<evidence type="ECO:0000256" key="1">
    <source>
        <dbReference type="ARBA" id="ARBA00008889"/>
    </source>
</evidence>
<dbReference type="InterPro" id="IPR047865">
    <property type="entry name" value="Ribosomal_uL10_bac_type"/>
</dbReference>
<dbReference type="GO" id="GO:1990904">
    <property type="term" value="C:ribonucleoprotein complex"/>
    <property type="evidence" value="ECO:0007669"/>
    <property type="project" value="UniProtKB-KW"/>
</dbReference>
<evidence type="ECO:0000256" key="3">
    <source>
        <dbReference type="ARBA" id="ARBA00023274"/>
    </source>
</evidence>
<dbReference type="EMBL" id="CAJFCJ010000019">
    <property type="protein sequence ID" value="CAD5122946.1"/>
    <property type="molecule type" value="Genomic_DNA"/>
</dbReference>
<keyword evidence="2" id="KW-0689">Ribosomal protein</keyword>
<evidence type="ECO:0000256" key="2">
    <source>
        <dbReference type="ARBA" id="ARBA00022980"/>
    </source>
</evidence>
<dbReference type="Gene3D" id="3.30.70.1730">
    <property type="match status" value="1"/>
</dbReference>
<dbReference type="InterPro" id="IPR043141">
    <property type="entry name" value="Ribosomal_uL10-like_sf"/>
</dbReference>
<reference evidence="6 7" key="1">
    <citation type="submission" date="2020-08" db="EMBL/GenBank/DDBJ databases">
        <authorList>
            <person name="Hejnol A."/>
        </authorList>
    </citation>
    <scope>NUCLEOTIDE SEQUENCE [LARGE SCALE GENOMIC DNA]</scope>
</reference>
<evidence type="ECO:0000313" key="6">
    <source>
        <dbReference type="EMBL" id="CAD5122946.1"/>
    </source>
</evidence>
<keyword evidence="7" id="KW-1185">Reference proteome</keyword>
<dbReference type="Proteomes" id="UP000549394">
    <property type="component" value="Unassembled WGS sequence"/>
</dbReference>
<evidence type="ECO:0000313" key="7">
    <source>
        <dbReference type="Proteomes" id="UP000549394"/>
    </source>
</evidence>
<dbReference type="OrthoDB" id="360689at2759"/>
<dbReference type="AlphaFoldDB" id="A0A7I8W4X1"/>